<dbReference type="Proteomes" id="UP000811545">
    <property type="component" value="Unassembled WGS sequence"/>
</dbReference>
<feature type="transmembrane region" description="Helical" evidence="1">
    <location>
        <begin position="176"/>
        <end position="198"/>
    </location>
</feature>
<comment type="caution">
    <text evidence="2">The sequence shown here is derived from an EMBL/GenBank/DDBJ whole genome shotgun (WGS) entry which is preliminary data.</text>
</comment>
<dbReference type="AlphaFoldDB" id="A0A9E2F1A2"/>
<gene>
    <name evidence="2" type="ORF">DDT42_01114</name>
</gene>
<sequence>MRPSTEQWKIINKWAQHYNVDPNLIAAIGQHETGWGREGAGRWGFYTGYGVYDKGDPDPRWQGLENQVRMTAERLSTWDMREGNITRERLRQGNRGQLGRGLIYATDPLWADKVFRIFQGIRVNLEVQMQRINAGVAVEGMPLTPKQGVTASRFEQAPEFNILNPIPWLSFWGMEILTRGLIIILGSLAFFLAIFMLLNVNIEIPTVPKIEEKEEKTEEKTE</sequence>
<dbReference type="Gene3D" id="1.10.530.10">
    <property type="match status" value="1"/>
</dbReference>
<evidence type="ECO:0000256" key="1">
    <source>
        <dbReference type="SAM" id="Phobius"/>
    </source>
</evidence>
<evidence type="ECO:0008006" key="4">
    <source>
        <dbReference type="Google" id="ProtNLM"/>
    </source>
</evidence>
<dbReference type="EMBL" id="QLTW01000064">
    <property type="protein sequence ID" value="MBT9145244.1"/>
    <property type="molecule type" value="Genomic_DNA"/>
</dbReference>
<keyword evidence="1" id="KW-0812">Transmembrane</keyword>
<organism evidence="2 3">
    <name type="scientific">Psychracetigena formicireducens</name>
    <dbReference type="NCBI Taxonomy" id="2986056"/>
    <lineage>
        <taxon>Bacteria</taxon>
        <taxon>Bacillati</taxon>
        <taxon>Candidatus Lithacetigenota</taxon>
        <taxon>Candidatus Psychracetigena</taxon>
    </lineage>
</organism>
<keyword evidence="1" id="KW-1133">Transmembrane helix</keyword>
<dbReference type="SUPFAM" id="SSF53955">
    <property type="entry name" value="Lysozyme-like"/>
    <property type="match status" value="1"/>
</dbReference>
<reference evidence="2 3" key="1">
    <citation type="journal article" date="2021" name="bioRxiv">
        <title>Unique metabolic strategies in Hadean analogues reveal hints for primordial physiology.</title>
        <authorList>
            <person name="Nobu M.K."/>
            <person name="Nakai R."/>
            <person name="Tamazawa S."/>
            <person name="Mori H."/>
            <person name="Toyoda A."/>
            <person name="Ijiri A."/>
            <person name="Suzuki S."/>
            <person name="Kurokawa K."/>
            <person name="Kamagata Y."/>
            <person name="Tamaki H."/>
        </authorList>
    </citation>
    <scope>NUCLEOTIDE SEQUENCE [LARGE SCALE GENOMIC DNA]</scope>
    <source>
        <strain evidence="2">BS525</strain>
    </source>
</reference>
<name>A0A9E2F1A2_PSYF1</name>
<protein>
    <recommendedName>
        <fullName evidence="4">Mannosyl-glycoprotein endo-beta-N-acetylglucosamidase-like domain-containing protein</fullName>
    </recommendedName>
</protein>
<evidence type="ECO:0000313" key="3">
    <source>
        <dbReference type="Proteomes" id="UP000811545"/>
    </source>
</evidence>
<keyword evidence="1" id="KW-0472">Membrane</keyword>
<proteinExistence type="predicted"/>
<dbReference type="InterPro" id="IPR023346">
    <property type="entry name" value="Lysozyme-like_dom_sf"/>
</dbReference>
<evidence type="ECO:0000313" key="2">
    <source>
        <dbReference type="EMBL" id="MBT9145244.1"/>
    </source>
</evidence>
<accession>A0A9E2F1A2</accession>